<dbReference type="STRING" id="1095629.A0A0C9XQU2"/>
<feature type="region of interest" description="Disordered" evidence="1">
    <location>
        <begin position="72"/>
        <end position="102"/>
    </location>
</feature>
<dbReference type="GO" id="GO:0000822">
    <property type="term" value="F:inositol hexakisphosphate binding"/>
    <property type="evidence" value="ECO:0007669"/>
    <property type="project" value="TreeGrafter"/>
</dbReference>
<dbReference type="GO" id="GO:0005794">
    <property type="term" value="C:Golgi apparatus"/>
    <property type="evidence" value="ECO:0007669"/>
    <property type="project" value="TreeGrafter"/>
</dbReference>
<accession>A0A0C9XQU2</accession>
<dbReference type="HOGENOM" id="CLU_702207_0_0_1"/>
<evidence type="ECO:0000259" key="2">
    <source>
        <dbReference type="PROSITE" id="PS51382"/>
    </source>
</evidence>
<evidence type="ECO:0000313" key="3">
    <source>
        <dbReference type="EMBL" id="KIK00027.1"/>
    </source>
</evidence>
<feature type="region of interest" description="Disordered" evidence="1">
    <location>
        <begin position="230"/>
        <end position="258"/>
    </location>
</feature>
<dbReference type="PANTHER" id="PTHR10783">
    <property type="entry name" value="XENOTROPIC AND POLYTROPIC RETROVIRUS RECEPTOR 1-RELATED"/>
    <property type="match status" value="1"/>
</dbReference>
<dbReference type="OrthoDB" id="9970435at2759"/>
<reference evidence="4" key="2">
    <citation type="submission" date="2015-01" db="EMBL/GenBank/DDBJ databases">
        <title>Evolutionary Origins and Diversification of the Mycorrhizal Mutualists.</title>
        <authorList>
            <consortium name="DOE Joint Genome Institute"/>
            <consortium name="Mycorrhizal Genomics Consortium"/>
            <person name="Kohler A."/>
            <person name="Kuo A."/>
            <person name="Nagy L.G."/>
            <person name="Floudas D."/>
            <person name="Copeland A."/>
            <person name="Barry K.W."/>
            <person name="Cichocki N."/>
            <person name="Veneault-Fourrey C."/>
            <person name="LaButti K."/>
            <person name="Lindquist E.A."/>
            <person name="Lipzen A."/>
            <person name="Lundell T."/>
            <person name="Morin E."/>
            <person name="Murat C."/>
            <person name="Riley R."/>
            <person name="Ohm R."/>
            <person name="Sun H."/>
            <person name="Tunlid A."/>
            <person name="Henrissat B."/>
            <person name="Grigoriev I.V."/>
            <person name="Hibbett D.S."/>
            <person name="Martin F."/>
        </authorList>
    </citation>
    <scope>NUCLEOTIDE SEQUENCE [LARGE SCALE GENOMIC DNA]</scope>
    <source>
        <strain evidence="4">LaAM-08-1</strain>
    </source>
</reference>
<gene>
    <name evidence="3" type="ORF">K443DRAFT_620167</name>
</gene>
<protein>
    <submittedName>
        <fullName evidence="3">Unplaced genomic scaffold K443scaffold_99, whole genome shotgun sequence</fullName>
    </submittedName>
</protein>
<name>A0A0C9XQU2_9AGAR</name>
<dbReference type="Pfam" id="PF03105">
    <property type="entry name" value="SPX"/>
    <property type="match status" value="1"/>
</dbReference>
<feature type="compositionally biased region" description="Polar residues" evidence="1">
    <location>
        <begin position="77"/>
        <end position="102"/>
    </location>
</feature>
<dbReference type="AlphaFoldDB" id="A0A0C9XQU2"/>
<proteinExistence type="predicted"/>
<feature type="domain" description="SPX" evidence="2">
    <location>
        <begin position="1"/>
        <end position="319"/>
    </location>
</feature>
<dbReference type="GO" id="GO:0016036">
    <property type="term" value="P:cellular response to phosphate starvation"/>
    <property type="evidence" value="ECO:0007669"/>
    <property type="project" value="TreeGrafter"/>
</dbReference>
<evidence type="ECO:0000256" key="1">
    <source>
        <dbReference type="SAM" id="MobiDB-lite"/>
    </source>
</evidence>
<dbReference type="InterPro" id="IPR004331">
    <property type="entry name" value="SPX_dom"/>
</dbReference>
<evidence type="ECO:0000313" key="4">
    <source>
        <dbReference type="Proteomes" id="UP000054477"/>
    </source>
</evidence>
<dbReference type="EMBL" id="KN838634">
    <property type="protein sequence ID" value="KIK00027.1"/>
    <property type="molecule type" value="Genomic_DNA"/>
</dbReference>
<dbReference type="Proteomes" id="UP000054477">
    <property type="component" value="Unassembled WGS sequence"/>
</dbReference>
<dbReference type="GO" id="GO:0005886">
    <property type="term" value="C:plasma membrane"/>
    <property type="evidence" value="ECO:0007669"/>
    <property type="project" value="TreeGrafter"/>
</dbReference>
<dbReference type="PANTHER" id="PTHR10783:SF103">
    <property type="entry name" value="SOLUTE CARRIER FAMILY 53 MEMBER 1"/>
    <property type="match status" value="1"/>
</dbReference>
<sequence length="393" mass="44580">MKFAQYLHDTQIPEWKKAYIDYRGLKKRITAIREAQQGFDSLAEEAEEIPPSDPYWSRASMYPLPSLVPPESLASDIGSTTTEPDGQPESSTKVPSSPGQKVWNTSRRTSLALSFSNLSSKVRHKSIFGSRAARLSNPSPALPLHDLLPQLSSQETLFFAMLDSQLDKVEAFYLSREEAMMDRGEMLKAQLRELDDHRRLFLEANNKIPWAHNLAATWKFKVIHSGKIVSERSKQQPRDDDTDEENQQDKVNSAGGFAFSPDPDNYLYAKRKLKKAVLEHYRGLEVLHNYRVLNITGFRKALKKFEKVTKIPVQNQYMTEKVDKSAFASDKAVTYMLKEMEDLFAISFAQGDKKRATMRLRGGTHVKSHHFNTFRSGFLLGLAVPALASGLVH</sequence>
<organism evidence="3 4">
    <name type="scientific">Laccaria amethystina LaAM-08-1</name>
    <dbReference type="NCBI Taxonomy" id="1095629"/>
    <lineage>
        <taxon>Eukaryota</taxon>
        <taxon>Fungi</taxon>
        <taxon>Dikarya</taxon>
        <taxon>Basidiomycota</taxon>
        <taxon>Agaricomycotina</taxon>
        <taxon>Agaricomycetes</taxon>
        <taxon>Agaricomycetidae</taxon>
        <taxon>Agaricales</taxon>
        <taxon>Agaricineae</taxon>
        <taxon>Hydnangiaceae</taxon>
        <taxon>Laccaria</taxon>
    </lineage>
</organism>
<dbReference type="GO" id="GO:0006817">
    <property type="term" value="P:phosphate ion transport"/>
    <property type="evidence" value="ECO:0007669"/>
    <property type="project" value="TreeGrafter"/>
</dbReference>
<dbReference type="PROSITE" id="PS51382">
    <property type="entry name" value="SPX"/>
    <property type="match status" value="1"/>
</dbReference>
<feature type="compositionally biased region" description="Basic and acidic residues" evidence="1">
    <location>
        <begin position="230"/>
        <end position="239"/>
    </location>
</feature>
<dbReference type="CDD" id="cd14475">
    <property type="entry name" value="SPX_SYG1_like"/>
    <property type="match status" value="1"/>
</dbReference>
<reference evidence="3 4" key="1">
    <citation type="submission" date="2014-04" db="EMBL/GenBank/DDBJ databases">
        <authorList>
            <consortium name="DOE Joint Genome Institute"/>
            <person name="Kuo A."/>
            <person name="Kohler A."/>
            <person name="Nagy L.G."/>
            <person name="Floudas D."/>
            <person name="Copeland A."/>
            <person name="Barry K.W."/>
            <person name="Cichocki N."/>
            <person name="Veneault-Fourrey C."/>
            <person name="LaButti K."/>
            <person name="Lindquist E.A."/>
            <person name="Lipzen A."/>
            <person name="Lundell T."/>
            <person name="Morin E."/>
            <person name="Murat C."/>
            <person name="Sun H."/>
            <person name="Tunlid A."/>
            <person name="Henrissat B."/>
            <person name="Grigoriev I.V."/>
            <person name="Hibbett D.S."/>
            <person name="Martin F."/>
            <person name="Nordberg H.P."/>
            <person name="Cantor M.N."/>
            <person name="Hua S.X."/>
        </authorList>
    </citation>
    <scope>NUCLEOTIDE SEQUENCE [LARGE SCALE GENOMIC DNA]</scope>
    <source>
        <strain evidence="3 4">LaAM-08-1</strain>
    </source>
</reference>
<keyword evidence="4" id="KW-1185">Reference proteome</keyword>